<dbReference type="EMBL" id="JAHCVI010000004">
    <property type="protein sequence ID" value="KAG7286254.1"/>
    <property type="molecule type" value="Genomic_DNA"/>
</dbReference>
<keyword evidence="2" id="KW-1185">Reference proteome</keyword>
<dbReference type="Pfam" id="PF13489">
    <property type="entry name" value="Methyltransf_23"/>
    <property type="match status" value="1"/>
</dbReference>
<dbReference type="Proteomes" id="UP001197093">
    <property type="component" value="Unassembled WGS sequence"/>
</dbReference>
<organism evidence="1 2">
    <name type="scientific">Staphylotrichum longicolle</name>
    <dbReference type="NCBI Taxonomy" id="669026"/>
    <lineage>
        <taxon>Eukaryota</taxon>
        <taxon>Fungi</taxon>
        <taxon>Dikarya</taxon>
        <taxon>Ascomycota</taxon>
        <taxon>Pezizomycotina</taxon>
        <taxon>Sordariomycetes</taxon>
        <taxon>Sordariomycetidae</taxon>
        <taxon>Sordariales</taxon>
        <taxon>Chaetomiaceae</taxon>
        <taxon>Staphylotrichum</taxon>
    </lineage>
</organism>
<gene>
    <name evidence="1" type="ORF">NEMBOFW57_008561</name>
</gene>
<accession>A0AAD4ES15</accession>
<dbReference type="SUPFAM" id="SSF53335">
    <property type="entry name" value="S-adenosyl-L-methionine-dependent methyltransferases"/>
    <property type="match status" value="1"/>
</dbReference>
<proteinExistence type="predicted"/>
<dbReference type="InterPro" id="IPR029063">
    <property type="entry name" value="SAM-dependent_MTases_sf"/>
</dbReference>
<reference evidence="1" key="1">
    <citation type="submission" date="2023-02" db="EMBL/GenBank/DDBJ databases">
        <authorList>
            <person name="Palmer J.M."/>
        </authorList>
    </citation>
    <scope>NUCLEOTIDE SEQUENCE</scope>
    <source>
        <strain evidence="1">FW57</strain>
    </source>
</reference>
<name>A0AAD4ES15_9PEZI</name>
<dbReference type="Gene3D" id="3.40.50.150">
    <property type="entry name" value="Vaccinia Virus protein VP39"/>
    <property type="match status" value="1"/>
</dbReference>
<evidence type="ECO:0008006" key="3">
    <source>
        <dbReference type="Google" id="ProtNLM"/>
    </source>
</evidence>
<sequence>MDLPRLYPEQEWSLHGIDIGSALFPPKIGPYASLDLRAHDIRSPIPEAWSWSQSFDLVHQRLLIWGLQKPDWPVVIRNHASLLKPGGWIQLVEGEWVDHSRPVDAEKCPRIAKMFVLMEWVSNLGNDVFVANHLEDLLKDAGFQDVQKTQFDLGYGASAKEEQWKRPSAESWIDLFKGLGTKMPEGGIPGVARDIEEFNQFLNELPAEVLKWGYTPKLNFVIGQKPEAGL</sequence>
<comment type="caution">
    <text evidence="1">The sequence shown here is derived from an EMBL/GenBank/DDBJ whole genome shotgun (WGS) entry which is preliminary data.</text>
</comment>
<evidence type="ECO:0000313" key="1">
    <source>
        <dbReference type="EMBL" id="KAG7286254.1"/>
    </source>
</evidence>
<protein>
    <recommendedName>
        <fullName evidence="3">Methyltransferase</fullName>
    </recommendedName>
</protein>
<evidence type="ECO:0000313" key="2">
    <source>
        <dbReference type="Proteomes" id="UP001197093"/>
    </source>
</evidence>
<dbReference type="AlphaFoldDB" id="A0AAD4ES15"/>